<accession>A0A2S5JER8</accession>
<reference evidence="2 3" key="1">
    <citation type="submission" date="2018-01" db="EMBL/GenBank/DDBJ databases">
        <title>Genomic Encyclopedia of Archaeal and Bacterial Type Strains, Phase II (KMG-II): from individual species to whole genera.</title>
        <authorList>
            <person name="Goeker M."/>
        </authorList>
    </citation>
    <scope>NUCLEOTIDE SEQUENCE [LARGE SCALE GENOMIC DNA]</scope>
    <source>
        <strain evidence="2 3">DSM 12048</strain>
    </source>
</reference>
<keyword evidence="1" id="KW-0732">Signal</keyword>
<dbReference type="InterPro" id="IPR036249">
    <property type="entry name" value="Thioredoxin-like_sf"/>
</dbReference>
<dbReference type="PANTHER" id="PTHR36057:SF1">
    <property type="entry name" value="LIPOPROTEIN LIPID ATTACHMENT SITE-LIKE PROTEIN, PUTATIVE (DUF1223)-RELATED"/>
    <property type="match status" value="1"/>
</dbReference>
<comment type="caution">
    <text evidence="2">The sequence shown here is derived from an EMBL/GenBank/DDBJ whole genome shotgun (WGS) entry which is preliminary data.</text>
</comment>
<name>A0A2S5JER8_9RHOB</name>
<organism evidence="2 3">
    <name type="scientific">Albidovulum inexpectatum</name>
    <dbReference type="NCBI Taxonomy" id="196587"/>
    <lineage>
        <taxon>Bacteria</taxon>
        <taxon>Pseudomonadati</taxon>
        <taxon>Pseudomonadota</taxon>
        <taxon>Alphaproteobacteria</taxon>
        <taxon>Rhodobacterales</taxon>
        <taxon>Paracoccaceae</taxon>
        <taxon>Albidovulum</taxon>
    </lineage>
</organism>
<dbReference type="InterPro" id="IPR010634">
    <property type="entry name" value="DUF1223"/>
</dbReference>
<protein>
    <recommendedName>
        <fullName evidence="4">Secreted protein</fullName>
    </recommendedName>
</protein>
<dbReference type="Proteomes" id="UP000239736">
    <property type="component" value="Unassembled WGS sequence"/>
</dbReference>
<dbReference type="EMBL" id="PRDS01000007">
    <property type="protein sequence ID" value="PPB79996.1"/>
    <property type="molecule type" value="Genomic_DNA"/>
</dbReference>
<keyword evidence="3" id="KW-1185">Reference proteome</keyword>
<dbReference type="SUPFAM" id="SSF52833">
    <property type="entry name" value="Thioredoxin-like"/>
    <property type="match status" value="1"/>
</dbReference>
<evidence type="ECO:0008006" key="4">
    <source>
        <dbReference type="Google" id="ProtNLM"/>
    </source>
</evidence>
<evidence type="ECO:0000256" key="1">
    <source>
        <dbReference type="SAM" id="SignalP"/>
    </source>
</evidence>
<feature type="signal peptide" evidence="1">
    <location>
        <begin position="1"/>
        <end position="21"/>
    </location>
</feature>
<dbReference type="OrthoDB" id="9808254at2"/>
<dbReference type="Pfam" id="PF06764">
    <property type="entry name" value="DUF1223"/>
    <property type="match status" value="1"/>
</dbReference>
<proteinExistence type="predicted"/>
<sequence length="234" mass="25347">MNRMMAAVFGLFLALGGQAAAQDPGAPVVIELYTSQGCSSCPPADRLLERLSTRPGVIALSLHVDYWDYLGWKDSLAQPKFSERQRSYARVAGARSVYTPQMIVAGVDHLVGARPARLEELIRKHAARAAQARVQLARKGDRVAVSAEASRVFNPPAIVQLVRYLPHARVEIGRGENAGRVIDYVNVVTDWAQVAEWDGRAPITLDLPAPGDQPVVVIVQEQGPGRILGAAAIR</sequence>
<evidence type="ECO:0000313" key="2">
    <source>
        <dbReference type="EMBL" id="PPB79996.1"/>
    </source>
</evidence>
<dbReference type="PANTHER" id="PTHR36057">
    <property type="match status" value="1"/>
</dbReference>
<dbReference type="AlphaFoldDB" id="A0A2S5JER8"/>
<gene>
    <name evidence="2" type="ORF">LV82_02278</name>
</gene>
<dbReference type="RefSeq" id="WP_104071965.1">
    <property type="nucleotide sequence ID" value="NZ_PRDS01000007.1"/>
</dbReference>
<evidence type="ECO:0000313" key="3">
    <source>
        <dbReference type="Proteomes" id="UP000239736"/>
    </source>
</evidence>
<feature type="chain" id="PRO_5015701578" description="Secreted protein" evidence="1">
    <location>
        <begin position="22"/>
        <end position="234"/>
    </location>
</feature>